<dbReference type="InterPro" id="IPR018060">
    <property type="entry name" value="HTH_AraC"/>
</dbReference>
<comment type="caution">
    <text evidence="5">The sequence shown here is derived from an EMBL/GenBank/DDBJ whole genome shotgun (WGS) entry which is preliminary data.</text>
</comment>
<sequence>MLMSEEHLFGSQGIPLRVREQIAWRPSGPVTAFAIKIIFTISGWARVYLPAGEVFLDSGSVVTFPAGVEARGVPTAHLRTVTLYIHPQYLSDQLRWLPAAHPLVHHLHRALEGDLPLQSLQLQPPAMRDLTPILVRLARSHVTSPFNDFALVTTTSELFDVVGRFTGASSRSSELAYPTGAPPRQEIAAAIALLHSDLARPWRIEDLAREVSLSASQLTRLFRKHVGISPAALLRQLRTDLMAELLATARSGVGEAAAASGWTDPAVASRAFKQRYGVTPRAFAGFHRSKDHLAHISTTW</sequence>
<proteinExistence type="predicted"/>
<accession>A0ABT7CBJ8</accession>
<dbReference type="PROSITE" id="PS01124">
    <property type="entry name" value="HTH_ARAC_FAMILY_2"/>
    <property type="match status" value="1"/>
</dbReference>
<gene>
    <name evidence="5" type="ORF">C7K25_14640</name>
</gene>
<dbReference type="Gene3D" id="1.10.10.60">
    <property type="entry name" value="Homeodomain-like"/>
    <property type="match status" value="1"/>
</dbReference>
<dbReference type="InterPro" id="IPR050204">
    <property type="entry name" value="AraC_XylS_family_regulators"/>
</dbReference>
<evidence type="ECO:0000313" key="6">
    <source>
        <dbReference type="Proteomes" id="UP001170379"/>
    </source>
</evidence>
<evidence type="ECO:0000259" key="4">
    <source>
        <dbReference type="PROSITE" id="PS01124"/>
    </source>
</evidence>
<evidence type="ECO:0000313" key="5">
    <source>
        <dbReference type="EMBL" id="MDJ1372581.1"/>
    </source>
</evidence>
<dbReference type="InterPro" id="IPR009057">
    <property type="entry name" value="Homeodomain-like_sf"/>
</dbReference>
<name>A0ABT7CBJ8_9MICO</name>
<keyword evidence="6" id="KW-1185">Reference proteome</keyword>
<keyword evidence="3" id="KW-0804">Transcription</keyword>
<protein>
    <submittedName>
        <fullName evidence="5">AraC family transcriptional regulator</fullName>
    </submittedName>
</protein>
<evidence type="ECO:0000256" key="2">
    <source>
        <dbReference type="ARBA" id="ARBA00023125"/>
    </source>
</evidence>
<evidence type="ECO:0000256" key="3">
    <source>
        <dbReference type="ARBA" id="ARBA00023163"/>
    </source>
</evidence>
<dbReference type="PANTHER" id="PTHR46796">
    <property type="entry name" value="HTH-TYPE TRANSCRIPTIONAL ACTIVATOR RHAS-RELATED"/>
    <property type="match status" value="1"/>
</dbReference>
<feature type="domain" description="HTH araC/xylS-type" evidence="4">
    <location>
        <begin position="188"/>
        <end position="286"/>
    </location>
</feature>
<dbReference type="SUPFAM" id="SSF46689">
    <property type="entry name" value="Homeodomain-like"/>
    <property type="match status" value="2"/>
</dbReference>
<keyword evidence="1" id="KW-0805">Transcription regulation</keyword>
<dbReference type="EMBL" id="PXVD01000031">
    <property type="protein sequence ID" value="MDJ1372581.1"/>
    <property type="molecule type" value="Genomic_DNA"/>
</dbReference>
<keyword evidence="2" id="KW-0238">DNA-binding</keyword>
<organism evidence="5 6">
    <name type="scientific">Gulosibacter molinativorax</name>
    <dbReference type="NCBI Taxonomy" id="256821"/>
    <lineage>
        <taxon>Bacteria</taxon>
        <taxon>Bacillati</taxon>
        <taxon>Actinomycetota</taxon>
        <taxon>Actinomycetes</taxon>
        <taxon>Micrococcales</taxon>
        <taxon>Microbacteriaceae</taxon>
        <taxon>Gulosibacter</taxon>
    </lineage>
</organism>
<reference evidence="5" key="2">
    <citation type="journal article" date="2022" name="Sci. Rep.">
        <title>In silico prediction of the enzymes involved in the degradation of the herbicide molinate by Gulosibacter molinativorax ON4T.</title>
        <authorList>
            <person name="Lopes A.R."/>
            <person name="Bunin E."/>
            <person name="Viana A.T."/>
            <person name="Froufe H."/>
            <person name="Munoz-Merida A."/>
            <person name="Pinho D."/>
            <person name="Figueiredo J."/>
            <person name="Barroso C."/>
            <person name="Vaz-Moreira I."/>
            <person name="Bellanger X."/>
            <person name="Egas C."/>
            <person name="Nunes O.C."/>
        </authorList>
    </citation>
    <scope>NUCLEOTIDE SEQUENCE</scope>
    <source>
        <strain evidence="5">ON4</strain>
    </source>
</reference>
<dbReference type="Pfam" id="PF12833">
    <property type="entry name" value="HTH_18"/>
    <property type="match status" value="1"/>
</dbReference>
<reference evidence="5" key="1">
    <citation type="submission" date="2018-03" db="EMBL/GenBank/DDBJ databases">
        <authorList>
            <person name="Nunes O.C."/>
            <person name="Lopes A.R."/>
            <person name="Froufe H."/>
            <person name="Munoz-Merida A."/>
            <person name="Barroso C."/>
            <person name="Egas C."/>
        </authorList>
    </citation>
    <scope>NUCLEOTIDE SEQUENCE</scope>
    <source>
        <strain evidence="5">ON4</strain>
    </source>
</reference>
<dbReference type="Proteomes" id="UP001170379">
    <property type="component" value="Unassembled WGS sequence"/>
</dbReference>
<dbReference type="SMART" id="SM00342">
    <property type="entry name" value="HTH_ARAC"/>
    <property type="match status" value="1"/>
</dbReference>
<evidence type="ECO:0000256" key="1">
    <source>
        <dbReference type="ARBA" id="ARBA00023015"/>
    </source>
</evidence>